<dbReference type="Proteomes" id="UP000467840">
    <property type="component" value="Chromosome 12"/>
</dbReference>
<dbReference type="PANTHER" id="PTHR34427:SF5">
    <property type="entry name" value="DUF4283 DOMAIN-CONTAINING PROTEIN"/>
    <property type="match status" value="1"/>
</dbReference>
<evidence type="ECO:0000313" key="2">
    <source>
        <dbReference type="Proteomes" id="UP000467840"/>
    </source>
</evidence>
<evidence type="ECO:0000313" key="1">
    <source>
        <dbReference type="EMBL" id="KAF2283502.1"/>
    </source>
</evidence>
<reference evidence="1 2" key="1">
    <citation type="journal article" date="2020" name="Mol. Plant">
        <title>The Chromosome-Based Rubber Tree Genome Provides New Insights into Spurge Genome Evolution and Rubber Biosynthesis.</title>
        <authorList>
            <person name="Liu J."/>
            <person name="Shi C."/>
            <person name="Shi C.C."/>
            <person name="Li W."/>
            <person name="Zhang Q.J."/>
            <person name="Zhang Y."/>
            <person name="Li K."/>
            <person name="Lu H.F."/>
            <person name="Shi C."/>
            <person name="Zhu S.T."/>
            <person name="Xiao Z.Y."/>
            <person name="Nan H."/>
            <person name="Yue Y."/>
            <person name="Zhu X.G."/>
            <person name="Wu Y."/>
            <person name="Hong X.N."/>
            <person name="Fan G.Y."/>
            <person name="Tong Y."/>
            <person name="Zhang D."/>
            <person name="Mao C.L."/>
            <person name="Liu Y.L."/>
            <person name="Hao S.J."/>
            <person name="Liu W.Q."/>
            <person name="Lv M.Q."/>
            <person name="Zhang H.B."/>
            <person name="Liu Y."/>
            <person name="Hu-Tang G.R."/>
            <person name="Wang J.P."/>
            <person name="Wang J.H."/>
            <person name="Sun Y.H."/>
            <person name="Ni S.B."/>
            <person name="Chen W.B."/>
            <person name="Zhang X.C."/>
            <person name="Jiao Y.N."/>
            <person name="Eichler E.E."/>
            <person name="Li G.H."/>
            <person name="Liu X."/>
            <person name="Gao L.Z."/>
        </authorList>
    </citation>
    <scope>NUCLEOTIDE SEQUENCE [LARGE SCALE GENOMIC DNA]</scope>
    <source>
        <strain evidence="2">cv. GT1</strain>
        <tissue evidence="1">Leaf</tissue>
    </source>
</reference>
<organism evidence="1 2">
    <name type="scientific">Hevea brasiliensis</name>
    <name type="common">Para rubber tree</name>
    <name type="synonym">Siphonia brasiliensis</name>
    <dbReference type="NCBI Taxonomy" id="3981"/>
    <lineage>
        <taxon>Eukaryota</taxon>
        <taxon>Viridiplantae</taxon>
        <taxon>Streptophyta</taxon>
        <taxon>Embryophyta</taxon>
        <taxon>Tracheophyta</taxon>
        <taxon>Spermatophyta</taxon>
        <taxon>Magnoliopsida</taxon>
        <taxon>eudicotyledons</taxon>
        <taxon>Gunneridae</taxon>
        <taxon>Pentapetalae</taxon>
        <taxon>rosids</taxon>
        <taxon>fabids</taxon>
        <taxon>Malpighiales</taxon>
        <taxon>Euphorbiaceae</taxon>
        <taxon>Crotonoideae</taxon>
        <taxon>Micrandreae</taxon>
        <taxon>Hevea</taxon>
    </lineage>
</organism>
<accession>A0A6A6K457</accession>
<keyword evidence="2" id="KW-1185">Reference proteome</keyword>
<name>A0A6A6K457_HEVBR</name>
<dbReference type="EMBL" id="JAAGAX010000018">
    <property type="protein sequence ID" value="KAF2283502.1"/>
    <property type="molecule type" value="Genomic_DNA"/>
</dbReference>
<dbReference type="PANTHER" id="PTHR34427">
    <property type="entry name" value="DUF4283 DOMAIN PROTEIN"/>
    <property type="match status" value="1"/>
</dbReference>
<sequence length="251" mass="28111">MGDDRVLLTFDSVEIMEGFLQNGIPWLHQWFFNITPWNAMLTQTKRLIWLKLIGVPLHLLSSHFFKWISYKLVSFVSIDNPTSSRIIFDCVRLLIMTDYKGLINKTIAVDEGTTKYHIIAIEELGDSFRDNGPCNGITKASVDTFNDEVDVDEKLGSHMSYSEIGIFARVFDDVASDAVDSSYDNDANCCLSSKSVSNTSRALLCLPIQHVLEDESCTPLTTEAALTLRIGKDLGIHFEGKDRSVTGYLAN</sequence>
<comment type="caution">
    <text evidence="1">The sequence shown here is derived from an EMBL/GenBank/DDBJ whole genome shotgun (WGS) entry which is preliminary data.</text>
</comment>
<protein>
    <submittedName>
        <fullName evidence="1">Uncharacterized protein</fullName>
    </submittedName>
</protein>
<dbReference type="AlphaFoldDB" id="A0A6A6K457"/>
<gene>
    <name evidence="1" type="ORF">GH714_011139</name>
</gene>
<proteinExistence type="predicted"/>